<proteinExistence type="predicted"/>
<dbReference type="AlphaFoldDB" id="A0A812PC00"/>
<protein>
    <submittedName>
        <fullName evidence="3">Uncharacterized protein</fullName>
    </submittedName>
</protein>
<dbReference type="OrthoDB" id="10377096at2759"/>
<dbReference type="EMBL" id="CAJNJA010014711">
    <property type="protein sequence ID" value="CAE7348414.1"/>
    <property type="molecule type" value="Genomic_DNA"/>
</dbReference>
<organism evidence="3 4">
    <name type="scientific">Symbiodinium necroappetens</name>
    <dbReference type="NCBI Taxonomy" id="1628268"/>
    <lineage>
        <taxon>Eukaryota</taxon>
        <taxon>Sar</taxon>
        <taxon>Alveolata</taxon>
        <taxon>Dinophyceae</taxon>
        <taxon>Suessiales</taxon>
        <taxon>Symbiodiniaceae</taxon>
        <taxon>Symbiodinium</taxon>
    </lineage>
</organism>
<evidence type="ECO:0000313" key="4">
    <source>
        <dbReference type="Proteomes" id="UP000601435"/>
    </source>
</evidence>
<feature type="compositionally biased region" description="Basic and acidic residues" evidence="2">
    <location>
        <begin position="86"/>
        <end position="102"/>
    </location>
</feature>
<feature type="region of interest" description="Disordered" evidence="2">
    <location>
        <begin position="65"/>
        <end position="102"/>
    </location>
</feature>
<feature type="coiled-coil region" evidence="1">
    <location>
        <begin position="19"/>
        <end position="57"/>
    </location>
</feature>
<keyword evidence="4" id="KW-1185">Reference proteome</keyword>
<keyword evidence="1" id="KW-0175">Coiled coil</keyword>
<reference evidence="3" key="1">
    <citation type="submission" date="2021-02" db="EMBL/GenBank/DDBJ databases">
        <authorList>
            <person name="Dougan E. K."/>
            <person name="Rhodes N."/>
            <person name="Thang M."/>
            <person name="Chan C."/>
        </authorList>
    </citation>
    <scope>NUCLEOTIDE SEQUENCE</scope>
</reference>
<evidence type="ECO:0000313" key="3">
    <source>
        <dbReference type="EMBL" id="CAE7348414.1"/>
    </source>
</evidence>
<dbReference type="Proteomes" id="UP000601435">
    <property type="component" value="Unassembled WGS sequence"/>
</dbReference>
<sequence>MEQARPGPHGAEEETWEENLALRRQLADVHHQLRNLKENYAEELSFWRRRALELQLELTSTAVSPVERRAQGAKSNGDAQLTPAEDSQRREGQRQVAKQLEEIESKTALTKASKEEAEARLAQSELLSEQLKDQASQQAVELLTREGSGPAETFA</sequence>
<gene>
    <name evidence="3" type="ORF">SNEC2469_LOCUS9030</name>
</gene>
<feature type="non-terminal residue" evidence="3">
    <location>
        <position position="155"/>
    </location>
</feature>
<name>A0A812PC00_9DINO</name>
<evidence type="ECO:0000256" key="1">
    <source>
        <dbReference type="SAM" id="Coils"/>
    </source>
</evidence>
<comment type="caution">
    <text evidence="3">The sequence shown here is derived from an EMBL/GenBank/DDBJ whole genome shotgun (WGS) entry which is preliminary data.</text>
</comment>
<evidence type="ECO:0000256" key="2">
    <source>
        <dbReference type="SAM" id="MobiDB-lite"/>
    </source>
</evidence>
<accession>A0A812PC00</accession>